<evidence type="ECO:0000313" key="2">
    <source>
        <dbReference type="Proteomes" id="UP000006066"/>
    </source>
</evidence>
<name>I3WUB9_9CAUD</name>
<sequence>MTDNERPALLPQRFPTVVVSSTVQKARSLADALGLRDYYPYAADQRIFFEGARADRAVIDADADVPEDFMEDLYCTVQILFQGSISRVSVKTVT</sequence>
<proteinExistence type="predicted"/>
<evidence type="ECO:0000313" key="1">
    <source>
        <dbReference type="EMBL" id="AFL46590.1"/>
    </source>
</evidence>
<gene>
    <name evidence="1" type="ORF">NEPAL_5</name>
</gene>
<dbReference type="Proteomes" id="UP000006066">
    <property type="component" value="Segment"/>
</dbReference>
<keyword evidence="2" id="KW-1185">Reference proteome</keyword>
<dbReference type="EMBL" id="JQ698665">
    <property type="protein sequence ID" value="AFL46590.1"/>
    <property type="molecule type" value="Genomic_DNA"/>
</dbReference>
<accession>I3WUB9</accession>
<reference evidence="2" key="1">
    <citation type="submission" date="2012-02" db="EMBL/GenBank/DDBJ databases">
        <authorList>
            <person name="Bajgain P."/>
            <person name="Fisher J.N.B."/>
            <person name="Lunt B.L."/>
            <person name="Sheflo M.A."/>
            <person name="Brighton A.K."/>
            <person name="Adawi E.C."/>
            <person name="Christiansen M.R."/>
            <person name="Ferguson N.C."/>
            <person name="Gardner A.V."/>
            <person name="Irons D.L."/>
            <person name="Jensen J."/>
            <person name="Kennedy A."/>
            <person name="Lloyd J.S."/>
            <person name="Marlow S."/>
            <person name="Mason S.J."/>
            <person name="McCord T.M."/>
            <person name="Merrill B.D."/>
            <person name="Nelson E.P."/>
            <person name="Norton C.S."/>
            <person name="Pettersson S.M."/>
            <person name="Poe D.E."/>
            <person name="Russell R.C."/>
            <person name="Smith T.C."/>
            <person name="Sullivan S."/>
            <person name="Williams K.R."/>
            <person name="Burnett S.H."/>
            <person name="Breakwell D.P."/>
            <person name="Grose J.H."/>
        </authorList>
    </citation>
    <scope>NUCLEOTIDE SEQUENCE [LARGE SCALE GENOMIC DNA]</scope>
</reference>
<organism evidence="1 2">
    <name type="scientific">Mycobacterium phage Nepal</name>
    <dbReference type="NCBI Taxonomy" id="2927981"/>
    <lineage>
        <taxon>Viruses</taxon>
        <taxon>Duplodnaviria</taxon>
        <taxon>Heunggongvirae</taxon>
        <taxon>Uroviricota</taxon>
        <taxon>Caudoviricetes</taxon>
        <taxon>Fromanvirus</taxon>
        <taxon>Fromanvirus nepal</taxon>
    </lineage>
</organism>
<protein>
    <submittedName>
        <fullName evidence="1">Uncharacterized protein</fullName>
    </submittedName>
</protein>